<dbReference type="PROSITE" id="PS50104">
    <property type="entry name" value="TIR"/>
    <property type="match status" value="1"/>
</dbReference>
<keyword evidence="2" id="KW-0532">Neurotransmitter transport</keyword>
<feature type="transmembrane region" description="Helical" evidence="4">
    <location>
        <begin position="766"/>
        <end position="786"/>
    </location>
</feature>
<dbReference type="OrthoDB" id="364348at2759"/>
<accession>A0A7R9FPX1</accession>
<keyword evidence="4" id="KW-0472">Membrane</keyword>
<dbReference type="Pfam" id="PF05739">
    <property type="entry name" value="SNARE"/>
    <property type="match status" value="1"/>
</dbReference>
<dbReference type="GO" id="GO:0000149">
    <property type="term" value="F:SNARE binding"/>
    <property type="evidence" value="ECO:0007669"/>
    <property type="project" value="TreeGrafter"/>
</dbReference>
<proteinExistence type="inferred from homology"/>
<evidence type="ECO:0008006" key="9">
    <source>
        <dbReference type="Google" id="ProtNLM"/>
    </source>
</evidence>
<dbReference type="PANTHER" id="PTHR19957:SF411">
    <property type="entry name" value="LD23667P"/>
    <property type="match status" value="1"/>
</dbReference>
<dbReference type="GO" id="GO:0006836">
    <property type="term" value="P:neurotransmitter transport"/>
    <property type="evidence" value="ECO:0007669"/>
    <property type="project" value="UniProtKB-KW"/>
</dbReference>
<dbReference type="InterPro" id="IPR035897">
    <property type="entry name" value="Toll_tir_struct_dom_sf"/>
</dbReference>
<dbReference type="EMBL" id="LR902373">
    <property type="protein sequence ID" value="CAD7250435.1"/>
    <property type="molecule type" value="Genomic_DNA"/>
</dbReference>
<dbReference type="GO" id="GO:0005484">
    <property type="term" value="F:SNAP receptor activity"/>
    <property type="evidence" value="ECO:0007669"/>
    <property type="project" value="TreeGrafter"/>
</dbReference>
<dbReference type="SUPFAM" id="SSF47661">
    <property type="entry name" value="t-snare proteins"/>
    <property type="match status" value="1"/>
</dbReference>
<dbReference type="GO" id="GO:0006906">
    <property type="term" value="P:vesicle fusion"/>
    <property type="evidence" value="ECO:0007669"/>
    <property type="project" value="TreeGrafter"/>
</dbReference>
<reference evidence="7" key="1">
    <citation type="submission" date="2020-11" db="EMBL/GenBank/DDBJ databases">
        <authorList>
            <person name="Tran Van P."/>
        </authorList>
    </citation>
    <scope>NUCLEOTIDE SEQUENCE</scope>
</reference>
<dbReference type="PANTHER" id="PTHR19957">
    <property type="entry name" value="SYNTAXIN"/>
    <property type="match status" value="1"/>
</dbReference>
<dbReference type="GO" id="GO:0031201">
    <property type="term" value="C:SNARE complex"/>
    <property type="evidence" value="ECO:0007669"/>
    <property type="project" value="TreeGrafter"/>
</dbReference>
<evidence type="ECO:0000256" key="3">
    <source>
        <dbReference type="SAM" id="MobiDB-lite"/>
    </source>
</evidence>
<dbReference type="Gene3D" id="3.40.50.10140">
    <property type="entry name" value="Toll/interleukin-1 receptor homology (TIR) domain"/>
    <property type="match status" value="1"/>
</dbReference>
<dbReference type="PROSITE" id="PS50192">
    <property type="entry name" value="T_SNARE"/>
    <property type="match status" value="1"/>
</dbReference>
<name>A0A7R9FPX1_9CRUS</name>
<dbReference type="SUPFAM" id="SSF47986">
    <property type="entry name" value="DEATH domain"/>
    <property type="match status" value="1"/>
</dbReference>
<dbReference type="InterPro" id="IPR006011">
    <property type="entry name" value="Syntaxin_N"/>
</dbReference>
<feature type="domain" description="TIR" evidence="5">
    <location>
        <begin position="275"/>
        <end position="404"/>
    </location>
</feature>
<dbReference type="Gene3D" id="1.20.58.70">
    <property type="match status" value="1"/>
</dbReference>
<dbReference type="InterPro" id="IPR010989">
    <property type="entry name" value="SNARE"/>
</dbReference>
<dbReference type="CDD" id="cd15847">
    <property type="entry name" value="SNARE_syntaxin7_like"/>
    <property type="match status" value="1"/>
</dbReference>
<evidence type="ECO:0000256" key="1">
    <source>
        <dbReference type="ARBA" id="ARBA00009063"/>
    </source>
</evidence>
<keyword evidence="4" id="KW-0812">Transmembrane</keyword>
<sequence length="787" mass="89265">MRVLEIVSQRLTHLECLGFHIPEDELAIMGAGDKQPLILGKEHLGDTMGRCLPSPHNHRRHQDGSVLGRICEVVSVPLRLEPYGKTRGLTRLFFPILTESTMCESRSIERADECPLALLSEETRKELCLLLNPKKFLTTEQGYLRDWRGLLGCFGSSRNASHFTSANPCQDVLRELARSPDNTVRDLLAALEVLDRYDVIDDCQHLFSNGLLVVFWLFCSSVIVGSFGLAFSAVADVQNACKKRDSNRQVSDPPAIEEVSFECLTFDDALSKRPVQYHAFVLYADKDEDFKQEAVSELEGRRSLRLCFRDHLLPGINFEHNAVMELIRDRCHYLILVLSPEFFASPEYEFYSLFAQALSIASKQRKIIPIMARPCQTIPVHLSTLWKLDRERYQRFGWDFWGYLYSALTSSASSHLRSPEPRLQVSSSYPELKEAKSALEGPAELSQMPSPKQRVPKFLLKCSTKIKDTENKKEGDTVEAEGSEETKPGPKKSTSGFIIQPFRRLLDAKRKEAKMDSFPSYQNSSGSSGQFQKLLRTLTTNVQKVSQNVQSLKRLVNQLGTSQDTQQLKDQMHELQHYTKQLAEDTTTKIKNLQAQVPFLPSDEQRMGKLQLERLMSDFTTVLNEFQILQRQERDFEREQIRQQRAQTIPQSSLRGPPGRGGARGEGTLIELNAPGSSGFQTQTLMQEEEELHALREKELAVRQLDEDIQNVNEIFKDLATMVHDQGEMVDSIEASVEHTHISVEEGTRQLAKASSYQTSARRKKFIIGAIILACIAVFGLIIYFIS</sequence>
<feature type="transmembrane region" description="Helical" evidence="4">
    <location>
        <begin position="211"/>
        <end position="234"/>
    </location>
</feature>
<feature type="domain" description="T-SNARE coiled-coil homology" evidence="6">
    <location>
        <begin position="692"/>
        <end position="754"/>
    </location>
</feature>
<keyword evidence="4" id="KW-1133">Transmembrane helix</keyword>
<gene>
    <name evidence="7" type="ORF">DSTB1V02_LOCUS10210</name>
</gene>
<dbReference type="Gene3D" id="1.20.5.110">
    <property type="match status" value="1"/>
</dbReference>
<evidence type="ECO:0000259" key="5">
    <source>
        <dbReference type="PROSITE" id="PS50104"/>
    </source>
</evidence>
<dbReference type="GO" id="GO:0048278">
    <property type="term" value="P:vesicle docking"/>
    <property type="evidence" value="ECO:0007669"/>
    <property type="project" value="TreeGrafter"/>
</dbReference>
<dbReference type="GO" id="GO:0008021">
    <property type="term" value="C:synaptic vesicle"/>
    <property type="evidence" value="ECO:0007669"/>
    <property type="project" value="TreeGrafter"/>
</dbReference>
<dbReference type="InterPro" id="IPR011029">
    <property type="entry name" value="DEATH-like_dom_sf"/>
</dbReference>
<evidence type="ECO:0000313" key="8">
    <source>
        <dbReference type="Proteomes" id="UP000677054"/>
    </source>
</evidence>
<feature type="compositionally biased region" description="Polar residues" evidence="3">
    <location>
        <begin position="645"/>
        <end position="654"/>
    </location>
</feature>
<feature type="region of interest" description="Disordered" evidence="3">
    <location>
        <begin position="469"/>
        <end position="495"/>
    </location>
</feature>
<dbReference type="SMART" id="SM00503">
    <property type="entry name" value="SynN"/>
    <property type="match status" value="1"/>
</dbReference>
<organism evidence="7">
    <name type="scientific">Darwinula stevensoni</name>
    <dbReference type="NCBI Taxonomy" id="69355"/>
    <lineage>
        <taxon>Eukaryota</taxon>
        <taxon>Metazoa</taxon>
        <taxon>Ecdysozoa</taxon>
        <taxon>Arthropoda</taxon>
        <taxon>Crustacea</taxon>
        <taxon>Oligostraca</taxon>
        <taxon>Ostracoda</taxon>
        <taxon>Podocopa</taxon>
        <taxon>Podocopida</taxon>
        <taxon>Darwinulocopina</taxon>
        <taxon>Darwinuloidea</taxon>
        <taxon>Darwinulidae</taxon>
        <taxon>Darwinula</taxon>
    </lineage>
</organism>
<dbReference type="EMBL" id="CAJPEV010002856">
    <property type="protein sequence ID" value="CAG0898242.1"/>
    <property type="molecule type" value="Genomic_DNA"/>
</dbReference>
<dbReference type="GO" id="GO:0007165">
    <property type="term" value="P:signal transduction"/>
    <property type="evidence" value="ECO:0007669"/>
    <property type="project" value="InterPro"/>
</dbReference>
<protein>
    <recommendedName>
        <fullName evidence="9">t-SNARE coiled-coil homology domain-containing protein</fullName>
    </recommendedName>
</protein>
<dbReference type="InterPro" id="IPR000157">
    <property type="entry name" value="TIR_dom"/>
</dbReference>
<dbReference type="SMART" id="SM00397">
    <property type="entry name" value="t_SNARE"/>
    <property type="match status" value="1"/>
</dbReference>
<comment type="similarity">
    <text evidence="1">Belongs to the syntaxin family.</text>
</comment>
<evidence type="ECO:0000256" key="2">
    <source>
        <dbReference type="ARBA" id="ARBA00022775"/>
    </source>
</evidence>
<dbReference type="AlphaFoldDB" id="A0A7R9FPX1"/>
<dbReference type="Gene3D" id="1.10.533.10">
    <property type="entry name" value="Death Domain, Fas"/>
    <property type="match status" value="1"/>
</dbReference>
<dbReference type="Proteomes" id="UP000677054">
    <property type="component" value="Unassembled WGS sequence"/>
</dbReference>
<dbReference type="GO" id="GO:0006886">
    <property type="term" value="P:intracellular protein transport"/>
    <property type="evidence" value="ECO:0007669"/>
    <property type="project" value="TreeGrafter"/>
</dbReference>
<keyword evidence="8" id="KW-1185">Reference proteome</keyword>
<dbReference type="InterPro" id="IPR045242">
    <property type="entry name" value="Syntaxin"/>
</dbReference>
<dbReference type="SMART" id="SM00255">
    <property type="entry name" value="TIR"/>
    <property type="match status" value="1"/>
</dbReference>
<dbReference type="InterPro" id="IPR000727">
    <property type="entry name" value="T_SNARE_dom"/>
</dbReference>
<evidence type="ECO:0000259" key="6">
    <source>
        <dbReference type="PROSITE" id="PS50192"/>
    </source>
</evidence>
<dbReference type="SUPFAM" id="SSF52200">
    <property type="entry name" value="Toll/Interleukin receptor TIR domain"/>
    <property type="match status" value="1"/>
</dbReference>
<keyword evidence="2" id="KW-0813">Transport</keyword>
<evidence type="ECO:0000313" key="7">
    <source>
        <dbReference type="EMBL" id="CAD7250435.1"/>
    </source>
</evidence>
<dbReference type="Pfam" id="PF14523">
    <property type="entry name" value="Syntaxin_2"/>
    <property type="match status" value="1"/>
</dbReference>
<feature type="region of interest" description="Disordered" evidence="3">
    <location>
        <begin position="645"/>
        <end position="667"/>
    </location>
</feature>
<evidence type="ECO:0000256" key="4">
    <source>
        <dbReference type="SAM" id="Phobius"/>
    </source>
</evidence>